<dbReference type="Proteomes" id="UP000186684">
    <property type="component" value="Unassembled WGS sequence"/>
</dbReference>
<dbReference type="EMBL" id="FTOQ01000006">
    <property type="protein sequence ID" value="SIS92329.1"/>
    <property type="molecule type" value="Genomic_DNA"/>
</dbReference>
<keyword evidence="1" id="KW-0812">Transmembrane</keyword>
<dbReference type="STRING" id="633194.SAMN05421759_106159"/>
<evidence type="ECO:0000313" key="2">
    <source>
        <dbReference type="EMBL" id="SIS92329.1"/>
    </source>
</evidence>
<protein>
    <submittedName>
        <fullName evidence="2">Uncharacterized protein</fullName>
    </submittedName>
</protein>
<organism evidence="2 3">
    <name type="scientific">Roseivivax lentus</name>
    <dbReference type="NCBI Taxonomy" id="633194"/>
    <lineage>
        <taxon>Bacteria</taxon>
        <taxon>Pseudomonadati</taxon>
        <taxon>Pseudomonadota</taxon>
        <taxon>Alphaproteobacteria</taxon>
        <taxon>Rhodobacterales</taxon>
        <taxon>Roseobacteraceae</taxon>
        <taxon>Roseivivax</taxon>
    </lineage>
</organism>
<keyword evidence="3" id="KW-1185">Reference proteome</keyword>
<keyword evidence="1" id="KW-1133">Transmembrane helix</keyword>
<sequence>MKLALLPAVLTGVFCVFFSIVVSALASALDMIVFLGVSFVSGFLGNLFAQIVTGGRGR</sequence>
<evidence type="ECO:0000313" key="3">
    <source>
        <dbReference type="Proteomes" id="UP000186684"/>
    </source>
</evidence>
<name>A0A1N7N2G8_9RHOB</name>
<gene>
    <name evidence="2" type="ORF">SAMN05421759_106159</name>
</gene>
<dbReference type="OrthoDB" id="7868657at2"/>
<feature type="transmembrane region" description="Helical" evidence="1">
    <location>
        <begin position="33"/>
        <end position="52"/>
    </location>
</feature>
<keyword evidence="1" id="KW-0472">Membrane</keyword>
<reference evidence="3" key="1">
    <citation type="submission" date="2017-01" db="EMBL/GenBank/DDBJ databases">
        <authorList>
            <person name="Varghese N."/>
            <person name="Submissions S."/>
        </authorList>
    </citation>
    <scope>NUCLEOTIDE SEQUENCE [LARGE SCALE GENOMIC DNA]</scope>
    <source>
        <strain evidence="3">DSM 29430</strain>
    </source>
</reference>
<evidence type="ECO:0000256" key="1">
    <source>
        <dbReference type="SAM" id="Phobius"/>
    </source>
</evidence>
<accession>A0A1N7N2G8</accession>
<dbReference type="AlphaFoldDB" id="A0A1N7N2G8"/>
<proteinExistence type="predicted"/>
<dbReference type="RefSeq" id="WP_159441644.1">
    <property type="nucleotide sequence ID" value="NZ_FTOQ01000006.1"/>
</dbReference>